<sequence>MKASFFAAVAALASTSLAAPTGLPLVGDLVGDLPVLKDLPQLLGNLPVVSDLSQVKNLIPSATNAAPSAAPSGKIVQDVGHEVDSVLTVTGPNAKKLLIKVSPEVAQTVNSVLPGVGTPIGAVVASAASVGDLVTQVGHAVDGVLTVTGEGVGALLIELDGTVSGLLSGLGLGGVGKPVGDLLGVLGANLKRDHIVQDLGPQAQNILTVTGSDSKQLLVQVSGPVSELLANLGLLGTGKAAGQVIKTAGNAGDLVKDIAGDVNNLIVVTGKDTGALLIQLDNPVTGLLASLGLGGLGQAVGEVVKTVGESL</sequence>
<keyword evidence="3" id="KW-1185">Reference proteome</keyword>
<gene>
    <name evidence="2" type="ORF">ASPWEDRAFT_41701</name>
</gene>
<dbReference type="EMBL" id="KV878213">
    <property type="protein sequence ID" value="OJJ33824.1"/>
    <property type="molecule type" value="Genomic_DNA"/>
</dbReference>
<reference evidence="3" key="1">
    <citation type="journal article" date="2017" name="Genome Biol.">
        <title>Comparative genomics reveals high biological diversity and specific adaptations in the industrially and medically important fungal genus Aspergillus.</title>
        <authorList>
            <person name="de Vries R.P."/>
            <person name="Riley R."/>
            <person name="Wiebenga A."/>
            <person name="Aguilar-Osorio G."/>
            <person name="Amillis S."/>
            <person name="Uchima C.A."/>
            <person name="Anderluh G."/>
            <person name="Asadollahi M."/>
            <person name="Askin M."/>
            <person name="Barry K."/>
            <person name="Battaglia E."/>
            <person name="Bayram O."/>
            <person name="Benocci T."/>
            <person name="Braus-Stromeyer S.A."/>
            <person name="Caldana C."/>
            <person name="Canovas D."/>
            <person name="Cerqueira G.C."/>
            <person name="Chen F."/>
            <person name="Chen W."/>
            <person name="Choi C."/>
            <person name="Clum A."/>
            <person name="Dos Santos R.A."/>
            <person name="Damasio A.R."/>
            <person name="Diallinas G."/>
            <person name="Emri T."/>
            <person name="Fekete E."/>
            <person name="Flipphi M."/>
            <person name="Freyberg S."/>
            <person name="Gallo A."/>
            <person name="Gournas C."/>
            <person name="Habgood R."/>
            <person name="Hainaut M."/>
            <person name="Harispe M.L."/>
            <person name="Henrissat B."/>
            <person name="Hilden K.S."/>
            <person name="Hope R."/>
            <person name="Hossain A."/>
            <person name="Karabika E."/>
            <person name="Karaffa L."/>
            <person name="Karanyi Z."/>
            <person name="Krasevec N."/>
            <person name="Kuo A."/>
            <person name="Kusch H."/>
            <person name="LaButti K."/>
            <person name="Lagendijk E.L."/>
            <person name="Lapidus A."/>
            <person name="Levasseur A."/>
            <person name="Lindquist E."/>
            <person name="Lipzen A."/>
            <person name="Logrieco A.F."/>
            <person name="MacCabe A."/>
            <person name="Maekelae M.R."/>
            <person name="Malavazi I."/>
            <person name="Melin P."/>
            <person name="Meyer V."/>
            <person name="Mielnichuk N."/>
            <person name="Miskei M."/>
            <person name="Molnar A.P."/>
            <person name="Mule G."/>
            <person name="Ngan C.Y."/>
            <person name="Orejas M."/>
            <person name="Orosz E."/>
            <person name="Ouedraogo J.P."/>
            <person name="Overkamp K.M."/>
            <person name="Park H.-S."/>
            <person name="Perrone G."/>
            <person name="Piumi F."/>
            <person name="Punt P.J."/>
            <person name="Ram A.F."/>
            <person name="Ramon A."/>
            <person name="Rauscher S."/>
            <person name="Record E."/>
            <person name="Riano-Pachon D.M."/>
            <person name="Robert V."/>
            <person name="Roehrig J."/>
            <person name="Ruller R."/>
            <person name="Salamov A."/>
            <person name="Salih N.S."/>
            <person name="Samson R.A."/>
            <person name="Sandor E."/>
            <person name="Sanguinetti M."/>
            <person name="Schuetze T."/>
            <person name="Sepcic K."/>
            <person name="Shelest E."/>
            <person name="Sherlock G."/>
            <person name="Sophianopoulou V."/>
            <person name="Squina F.M."/>
            <person name="Sun H."/>
            <person name="Susca A."/>
            <person name="Todd R.B."/>
            <person name="Tsang A."/>
            <person name="Unkles S.E."/>
            <person name="van de Wiele N."/>
            <person name="van Rossen-Uffink D."/>
            <person name="Oliveira J.V."/>
            <person name="Vesth T.C."/>
            <person name="Visser J."/>
            <person name="Yu J.-H."/>
            <person name="Zhou M."/>
            <person name="Andersen M.R."/>
            <person name="Archer D.B."/>
            <person name="Baker S.E."/>
            <person name="Benoit I."/>
            <person name="Brakhage A.A."/>
            <person name="Braus G.H."/>
            <person name="Fischer R."/>
            <person name="Frisvad J.C."/>
            <person name="Goldman G.H."/>
            <person name="Houbraken J."/>
            <person name="Oakley B."/>
            <person name="Pocsi I."/>
            <person name="Scazzocchio C."/>
            <person name="Seiboth B."/>
            <person name="vanKuyk P.A."/>
            <person name="Wortman J."/>
            <person name="Dyer P.S."/>
            <person name="Grigoriev I.V."/>
        </authorList>
    </citation>
    <scope>NUCLEOTIDE SEQUENCE [LARGE SCALE GENOMIC DNA]</scope>
    <source>
        <strain evidence="3">DTO 134E9</strain>
    </source>
</reference>
<protein>
    <recommendedName>
        <fullName evidence="4">Bacterial collagen-like protein middle domain-containing protein</fullName>
    </recommendedName>
</protein>
<accession>A0A1L9RFZ7</accession>
<dbReference type="AlphaFoldDB" id="A0A1L9RFZ7"/>
<organism evidence="2 3">
    <name type="scientific">Aspergillus wentii DTO 134E9</name>
    <dbReference type="NCBI Taxonomy" id="1073089"/>
    <lineage>
        <taxon>Eukaryota</taxon>
        <taxon>Fungi</taxon>
        <taxon>Dikarya</taxon>
        <taxon>Ascomycota</taxon>
        <taxon>Pezizomycotina</taxon>
        <taxon>Eurotiomycetes</taxon>
        <taxon>Eurotiomycetidae</taxon>
        <taxon>Eurotiales</taxon>
        <taxon>Aspergillaceae</taxon>
        <taxon>Aspergillus</taxon>
        <taxon>Aspergillus subgen. Cremei</taxon>
    </lineage>
</organism>
<dbReference type="VEuPathDB" id="FungiDB:ASPWEDRAFT_41701"/>
<keyword evidence="1" id="KW-0732">Signal</keyword>
<evidence type="ECO:0008006" key="4">
    <source>
        <dbReference type="Google" id="ProtNLM"/>
    </source>
</evidence>
<name>A0A1L9RFZ7_ASPWE</name>
<proteinExistence type="predicted"/>
<evidence type="ECO:0000313" key="3">
    <source>
        <dbReference type="Proteomes" id="UP000184383"/>
    </source>
</evidence>
<dbReference type="GeneID" id="63751475"/>
<dbReference type="RefSeq" id="XP_040687500.1">
    <property type="nucleotide sequence ID" value="XM_040835627.1"/>
</dbReference>
<evidence type="ECO:0000313" key="2">
    <source>
        <dbReference type="EMBL" id="OJJ33824.1"/>
    </source>
</evidence>
<feature type="signal peptide" evidence="1">
    <location>
        <begin position="1"/>
        <end position="18"/>
    </location>
</feature>
<evidence type="ECO:0000256" key="1">
    <source>
        <dbReference type="SAM" id="SignalP"/>
    </source>
</evidence>
<feature type="chain" id="PRO_5012702216" description="Bacterial collagen-like protein middle domain-containing protein" evidence="1">
    <location>
        <begin position="19"/>
        <end position="311"/>
    </location>
</feature>
<dbReference type="OrthoDB" id="3798541at2759"/>
<dbReference type="Proteomes" id="UP000184383">
    <property type="component" value="Unassembled WGS sequence"/>
</dbReference>